<name>A0A4Q1D4R2_9BACT</name>
<evidence type="ECO:0000256" key="4">
    <source>
        <dbReference type="SAM" id="MobiDB-lite"/>
    </source>
</evidence>
<keyword evidence="2 3" id="KW-0802">TPR repeat</keyword>
<evidence type="ECO:0000313" key="6">
    <source>
        <dbReference type="EMBL" id="RXK83445.1"/>
    </source>
</evidence>
<dbReference type="InterPro" id="IPR019734">
    <property type="entry name" value="TPR_rpt"/>
</dbReference>
<dbReference type="InterPro" id="IPR047150">
    <property type="entry name" value="SGT"/>
</dbReference>
<protein>
    <submittedName>
        <fullName evidence="6">Tetratricopeptide repeat protein</fullName>
    </submittedName>
</protein>
<dbReference type="Gene3D" id="1.25.40.10">
    <property type="entry name" value="Tetratricopeptide repeat domain"/>
    <property type="match status" value="2"/>
</dbReference>
<feature type="region of interest" description="Disordered" evidence="4">
    <location>
        <begin position="144"/>
        <end position="217"/>
    </location>
</feature>
<keyword evidence="1" id="KW-0677">Repeat</keyword>
<dbReference type="RefSeq" id="WP_129004498.1">
    <property type="nucleotide sequence ID" value="NZ_SDHZ01000002.1"/>
</dbReference>
<reference evidence="6 7" key="1">
    <citation type="submission" date="2019-01" db="EMBL/GenBank/DDBJ databases">
        <title>Filimonas sp. strain TTM-71.</title>
        <authorList>
            <person name="Chen W.-M."/>
        </authorList>
    </citation>
    <scope>NUCLEOTIDE SEQUENCE [LARGE SCALE GENOMIC DNA]</scope>
    <source>
        <strain evidence="6 7">TTM-71</strain>
    </source>
</reference>
<feature type="signal peptide" evidence="5">
    <location>
        <begin position="1"/>
        <end position="24"/>
    </location>
</feature>
<evidence type="ECO:0000256" key="3">
    <source>
        <dbReference type="PROSITE-ProRule" id="PRU00339"/>
    </source>
</evidence>
<dbReference type="GO" id="GO:0060090">
    <property type="term" value="F:molecular adaptor activity"/>
    <property type="evidence" value="ECO:0007669"/>
    <property type="project" value="TreeGrafter"/>
</dbReference>
<dbReference type="PANTHER" id="PTHR45831">
    <property type="entry name" value="LD24721P"/>
    <property type="match status" value="1"/>
</dbReference>
<feature type="compositionally biased region" description="Polar residues" evidence="4">
    <location>
        <begin position="200"/>
        <end position="217"/>
    </location>
</feature>
<proteinExistence type="predicted"/>
<dbReference type="OrthoDB" id="1525165at2"/>
<dbReference type="GO" id="GO:0016020">
    <property type="term" value="C:membrane"/>
    <property type="evidence" value="ECO:0007669"/>
    <property type="project" value="TreeGrafter"/>
</dbReference>
<dbReference type="PROSITE" id="PS50293">
    <property type="entry name" value="TPR_REGION"/>
    <property type="match status" value="1"/>
</dbReference>
<organism evidence="6 7">
    <name type="scientific">Filimonas effusa</name>
    <dbReference type="NCBI Taxonomy" id="2508721"/>
    <lineage>
        <taxon>Bacteria</taxon>
        <taxon>Pseudomonadati</taxon>
        <taxon>Bacteroidota</taxon>
        <taxon>Chitinophagia</taxon>
        <taxon>Chitinophagales</taxon>
        <taxon>Chitinophagaceae</taxon>
        <taxon>Filimonas</taxon>
    </lineage>
</organism>
<evidence type="ECO:0000256" key="1">
    <source>
        <dbReference type="ARBA" id="ARBA00022737"/>
    </source>
</evidence>
<dbReference type="EMBL" id="SDHZ01000002">
    <property type="protein sequence ID" value="RXK83445.1"/>
    <property type="molecule type" value="Genomic_DNA"/>
</dbReference>
<dbReference type="InterPro" id="IPR011990">
    <property type="entry name" value="TPR-like_helical_dom_sf"/>
</dbReference>
<keyword evidence="5" id="KW-0732">Signal</keyword>
<comment type="caution">
    <text evidence="6">The sequence shown here is derived from an EMBL/GenBank/DDBJ whole genome shotgun (WGS) entry which is preliminary data.</text>
</comment>
<accession>A0A4Q1D4R2</accession>
<dbReference type="AlphaFoldDB" id="A0A4Q1D4R2"/>
<feature type="chain" id="PRO_5020931251" evidence="5">
    <location>
        <begin position="25"/>
        <end position="217"/>
    </location>
</feature>
<dbReference type="SUPFAM" id="SSF48452">
    <property type="entry name" value="TPR-like"/>
    <property type="match status" value="1"/>
</dbReference>
<evidence type="ECO:0000256" key="2">
    <source>
        <dbReference type="ARBA" id="ARBA00022803"/>
    </source>
</evidence>
<dbReference type="Proteomes" id="UP000290545">
    <property type="component" value="Unassembled WGS sequence"/>
</dbReference>
<evidence type="ECO:0000256" key="5">
    <source>
        <dbReference type="SAM" id="SignalP"/>
    </source>
</evidence>
<feature type="repeat" description="TPR" evidence="3">
    <location>
        <begin position="99"/>
        <end position="132"/>
    </location>
</feature>
<gene>
    <name evidence="6" type="ORF">ESB13_15225</name>
</gene>
<dbReference type="GO" id="GO:0072380">
    <property type="term" value="C:TRC complex"/>
    <property type="evidence" value="ECO:0007669"/>
    <property type="project" value="TreeGrafter"/>
</dbReference>
<dbReference type="Pfam" id="PF13432">
    <property type="entry name" value="TPR_16"/>
    <property type="match status" value="1"/>
</dbReference>
<dbReference type="PANTHER" id="PTHR45831:SF2">
    <property type="entry name" value="LD24721P"/>
    <property type="match status" value="1"/>
</dbReference>
<dbReference type="SMART" id="SM00028">
    <property type="entry name" value="TPR"/>
    <property type="match status" value="2"/>
</dbReference>
<dbReference type="GO" id="GO:0006620">
    <property type="term" value="P:post-translational protein targeting to endoplasmic reticulum membrane"/>
    <property type="evidence" value="ECO:0007669"/>
    <property type="project" value="TreeGrafter"/>
</dbReference>
<keyword evidence="7" id="KW-1185">Reference proteome</keyword>
<sequence length="217" mass="24398">MVKTIKQLTGVLLLCSAISLPSYAQSGDASVKKGNDLYRKGDYANAELYYRKALLKEPGNVAAKFNLGNAMEKQKKGEDAAAMFNDVGGGKSVDTATKAKAYYNKGLALAKDNKLQMAIDAFKQALRLAPDDEQARENLQKAMNELRQQQQQKQDQKQNQQPQPQKQQPKPQQEKTNSKLNQSQAEEMLGQLRDNEKQLQRQIQKGRSTPNQNKKDW</sequence>
<evidence type="ECO:0000313" key="7">
    <source>
        <dbReference type="Proteomes" id="UP000290545"/>
    </source>
</evidence>
<dbReference type="PROSITE" id="PS50005">
    <property type="entry name" value="TPR"/>
    <property type="match status" value="1"/>
</dbReference>
<feature type="compositionally biased region" description="Low complexity" evidence="4">
    <location>
        <begin position="148"/>
        <end position="171"/>
    </location>
</feature>
<dbReference type="Pfam" id="PF00515">
    <property type="entry name" value="TPR_1"/>
    <property type="match status" value="1"/>
</dbReference>